<sequence>MDQSSAIAHIAAGLVLSLVEIQSVEEGCDWIGQVCGASEIIRALPQEQRLLHNGSDASLILGWVYHFDVFSRFSFRHWRTEMITSTALGLGFIPGSDGCALQYLIARASFSKNLPGISVHAHEIERLLAQVFDTILYSSDERYHSDEYQHTLDDLSAQLETTPLETDQENLSEDDSLILEVTRLAGLIYHERVSRNFSGSSSKLDAWRDRALSILVRLNICPSAFVLFIIGCELHSDAERLSVLELFTRLENAPHFKSLSVAKGLVQTAWTQHDLSTDGEFEYIHKINLVLSSRDAVPSFV</sequence>
<proteinExistence type="predicted"/>
<dbReference type="PANTHER" id="PTHR37534:SF39">
    <property type="entry name" value="TRANSCRIPTION FACTOR DOMAIN-CONTAINING PROTEIN"/>
    <property type="match status" value="1"/>
</dbReference>
<dbReference type="PANTHER" id="PTHR37534">
    <property type="entry name" value="TRANSCRIPTIONAL ACTIVATOR PROTEIN UGA3"/>
    <property type="match status" value="1"/>
</dbReference>
<evidence type="ECO:0000313" key="4">
    <source>
        <dbReference type="EMBL" id="KAF2853028.1"/>
    </source>
</evidence>
<comment type="subcellular location">
    <subcellularLocation>
        <location evidence="1">Nucleus</location>
    </subcellularLocation>
</comment>
<reference evidence="4" key="1">
    <citation type="submission" date="2020-01" db="EMBL/GenBank/DDBJ databases">
        <authorList>
            <consortium name="DOE Joint Genome Institute"/>
            <person name="Haridas S."/>
            <person name="Albert R."/>
            <person name="Binder M."/>
            <person name="Bloem J."/>
            <person name="Labutti K."/>
            <person name="Salamov A."/>
            <person name="Andreopoulos B."/>
            <person name="Baker S.E."/>
            <person name="Barry K."/>
            <person name="Bills G."/>
            <person name="Bluhm B.H."/>
            <person name="Cannon C."/>
            <person name="Castanera R."/>
            <person name="Culley D.E."/>
            <person name="Daum C."/>
            <person name="Ezra D."/>
            <person name="Gonzalez J.B."/>
            <person name="Henrissat B."/>
            <person name="Kuo A."/>
            <person name="Liang C."/>
            <person name="Lipzen A."/>
            <person name="Lutzoni F."/>
            <person name="Magnuson J."/>
            <person name="Mondo S."/>
            <person name="Nolan M."/>
            <person name="Ohm R."/>
            <person name="Pangilinan J."/>
            <person name="Park H.-J."/>
            <person name="Ramirez L."/>
            <person name="Alfaro M."/>
            <person name="Sun H."/>
            <person name="Tritt A."/>
            <person name="Yoshinaga Y."/>
            <person name="Zwiers L.-H."/>
            <person name="Turgeon B.G."/>
            <person name="Goodwin S.B."/>
            <person name="Spatafora J.W."/>
            <person name="Crous P.W."/>
            <person name="Grigoriev I.V."/>
        </authorList>
    </citation>
    <scope>NUCLEOTIDE SEQUENCE</scope>
    <source>
        <strain evidence="4">IPT5</strain>
    </source>
</reference>
<dbReference type="Pfam" id="PF11951">
    <property type="entry name" value="Fungal_trans_2"/>
    <property type="match status" value="1"/>
</dbReference>
<evidence type="ECO:0000313" key="5">
    <source>
        <dbReference type="Proteomes" id="UP000799423"/>
    </source>
</evidence>
<evidence type="ECO:0000256" key="1">
    <source>
        <dbReference type="ARBA" id="ARBA00004123"/>
    </source>
</evidence>
<gene>
    <name evidence="4" type="ORF">T440DRAFT_488014</name>
</gene>
<feature type="chain" id="PRO_5025401645" evidence="3">
    <location>
        <begin position="27"/>
        <end position="301"/>
    </location>
</feature>
<evidence type="ECO:0000256" key="2">
    <source>
        <dbReference type="ARBA" id="ARBA00023242"/>
    </source>
</evidence>
<keyword evidence="2" id="KW-0539">Nucleus</keyword>
<dbReference type="OrthoDB" id="5130013at2759"/>
<feature type="signal peptide" evidence="3">
    <location>
        <begin position="1"/>
        <end position="26"/>
    </location>
</feature>
<dbReference type="AlphaFoldDB" id="A0A6A7BFQ3"/>
<name>A0A6A7BFQ3_9PLEO</name>
<organism evidence="4 5">
    <name type="scientific">Plenodomus tracheiphilus IPT5</name>
    <dbReference type="NCBI Taxonomy" id="1408161"/>
    <lineage>
        <taxon>Eukaryota</taxon>
        <taxon>Fungi</taxon>
        <taxon>Dikarya</taxon>
        <taxon>Ascomycota</taxon>
        <taxon>Pezizomycotina</taxon>
        <taxon>Dothideomycetes</taxon>
        <taxon>Pleosporomycetidae</taxon>
        <taxon>Pleosporales</taxon>
        <taxon>Pleosporineae</taxon>
        <taxon>Leptosphaeriaceae</taxon>
        <taxon>Plenodomus</taxon>
    </lineage>
</organism>
<dbReference type="Proteomes" id="UP000799423">
    <property type="component" value="Unassembled WGS sequence"/>
</dbReference>
<dbReference type="InterPro" id="IPR021858">
    <property type="entry name" value="Fun_TF"/>
</dbReference>
<keyword evidence="5" id="KW-1185">Reference proteome</keyword>
<dbReference type="EMBL" id="MU006297">
    <property type="protein sequence ID" value="KAF2853028.1"/>
    <property type="molecule type" value="Genomic_DNA"/>
</dbReference>
<protein>
    <submittedName>
        <fullName evidence="4">Uncharacterized protein</fullName>
    </submittedName>
</protein>
<dbReference type="GO" id="GO:0003700">
    <property type="term" value="F:DNA-binding transcription factor activity"/>
    <property type="evidence" value="ECO:0007669"/>
    <property type="project" value="TreeGrafter"/>
</dbReference>
<keyword evidence="3" id="KW-0732">Signal</keyword>
<evidence type="ECO:0000256" key="3">
    <source>
        <dbReference type="SAM" id="SignalP"/>
    </source>
</evidence>
<dbReference type="GO" id="GO:0005634">
    <property type="term" value="C:nucleus"/>
    <property type="evidence" value="ECO:0007669"/>
    <property type="project" value="UniProtKB-SubCell"/>
</dbReference>
<accession>A0A6A7BFQ3</accession>
<dbReference type="GO" id="GO:0000976">
    <property type="term" value="F:transcription cis-regulatory region binding"/>
    <property type="evidence" value="ECO:0007669"/>
    <property type="project" value="TreeGrafter"/>
</dbReference>
<dbReference type="GO" id="GO:0045944">
    <property type="term" value="P:positive regulation of transcription by RNA polymerase II"/>
    <property type="evidence" value="ECO:0007669"/>
    <property type="project" value="TreeGrafter"/>
</dbReference>